<accession>A0A8T9MX96</accession>
<evidence type="ECO:0000313" key="5">
    <source>
        <dbReference type="Proteomes" id="UP000831534"/>
    </source>
</evidence>
<name>A0A8T9MX96_9NEIS</name>
<dbReference type="AlphaFoldDB" id="A0A8T9MX96"/>
<dbReference type="Gene3D" id="3.30.420.10">
    <property type="entry name" value="Ribonuclease H-like superfamily/Ribonuclease H"/>
    <property type="match status" value="1"/>
</dbReference>
<dbReference type="PANTHER" id="PTHR30231">
    <property type="entry name" value="DNA POLYMERASE III SUBUNIT EPSILON"/>
    <property type="match status" value="1"/>
</dbReference>
<dbReference type="Pfam" id="PF00929">
    <property type="entry name" value="RNase_T"/>
    <property type="match status" value="1"/>
</dbReference>
<evidence type="ECO:0000259" key="3">
    <source>
        <dbReference type="SMART" id="SM00479"/>
    </source>
</evidence>
<dbReference type="RefSeq" id="WP_051255513.1">
    <property type="nucleotide sequence ID" value="NZ_CP091521.1"/>
</dbReference>
<dbReference type="GO" id="GO:0003676">
    <property type="term" value="F:nucleic acid binding"/>
    <property type="evidence" value="ECO:0007669"/>
    <property type="project" value="InterPro"/>
</dbReference>
<dbReference type="InterPro" id="IPR012337">
    <property type="entry name" value="RNaseH-like_sf"/>
</dbReference>
<dbReference type="GO" id="GO:0045004">
    <property type="term" value="P:DNA replication proofreading"/>
    <property type="evidence" value="ECO:0007669"/>
    <property type="project" value="TreeGrafter"/>
</dbReference>
<reference evidence="4" key="2">
    <citation type="submission" date="2024-09" db="EMBL/GenBank/DDBJ databases">
        <authorList>
            <person name="Veyrier F.J."/>
        </authorList>
    </citation>
    <scope>NUCLEOTIDE SEQUENCE</scope>
    <source>
        <strain evidence="4">17694</strain>
    </source>
</reference>
<dbReference type="CDD" id="cd06127">
    <property type="entry name" value="DEDDh"/>
    <property type="match status" value="1"/>
</dbReference>
<dbReference type="PANTHER" id="PTHR30231:SF37">
    <property type="entry name" value="EXODEOXYRIBONUCLEASE 10"/>
    <property type="match status" value="1"/>
</dbReference>
<comment type="subunit">
    <text evidence="2">DNA polymerase III contains a core (composed of alpha, epsilon and theta chains) that associates with a tau subunit. This core dimerizes to form the POLIII' complex. PolIII' associates with the gamma complex (composed of gamma, delta, delta', psi and chi chains) and with the beta chain to form the complete DNA polymerase III complex.</text>
</comment>
<dbReference type="Proteomes" id="UP000831534">
    <property type="component" value="Chromosome"/>
</dbReference>
<dbReference type="InterPro" id="IPR013520">
    <property type="entry name" value="Ribonucl_H"/>
</dbReference>
<dbReference type="EMBL" id="CP091521">
    <property type="protein sequence ID" value="UOP05068.1"/>
    <property type="molecule type" value="Genomic_DNA"/>
</dbReference>
<dbReference type="SMART" id="SM00479">
    <property type="entry name" value="EXOIII"/>
    <property type="match status" value="1"/>
</dbReference>
<dbReference type="GO" id="GO:0005829">
    <property type="term" value="C:cytosol"/>
    <property type="evidence" value="ECO:0007669"/>
    <property type="project" value="TreeGrafter"/>
</dbReference>
<dbReference type="SUPFAM" id="SSF53098">
    <property type="entry name" value="Ribonuclease H-like"/>
    <property type="match status" value="1"/>
</dbReference>
<protein>
    <submittedName>
        <fullName evidence="4">PolC-type DNA polymerase III</fullName>
    </submittedName>
</protein>
<sequence length="451" mass="48545">MEERFAALAGRLAGAGVPVAVLDVEATGGDFLRDRVIEVAYLRFENGRIRQAAHLVQPECAVPPFIAKLTGIDDDLLADAPVFADLAQALAADLRGCLLVAHNSRFDYTLLKQSFGQAGVAFATGALCTVQLSKVLFPNEKKHNLDALAARLGVAVPLSRHRAMTDVLVLAECLQQLAAVRPHWWETAQTLLNPPMLPQGLPADLRAQVADLPDGWAAVWWRGGGADSVRVCRHAYAETVAALAYGGVCPESVAAFPASGHVHALAEKGRLLYEHGVAAAPSAARRWAVVFETDGQGVCRARTVLRTNGLFAHPPCGSFANREAAAKALHNWARHQRLCPALLGIDGTAARTAESVGQEAVAQHNRAVWAAVPHFAAEPVWEIGETDAFSGFPYVSVCWRGAVQVADNVWYADAEVAEAVRDALKNRRHQVRERVRLSGAWHEALAALPKR</sequence>
<evidence type="ECO:0000256" key="2">
    <source>
        <dbReference type="ARBA" id="ARBA00026073"/>
    </source>
</evidence>
<dbReference type="InterPro" id="IPR036397">
    <property type="entry name" value="RNaseH_sf"/>
</dbReference>
<proteinExistence type="predicted"/>
<feature type="domain" description="Exonuclease" evidence="3">
    <location>
        <begin position="18"/>
        <end position="183"/>
    </location>
</feature>
<dbReference type="KEGG" id="ckh:LVJ77_01840"/>
<gene>
    <name evidence="4" type="ORF">LVJ77_01840</name>
</gene>
<keyword evidence="5" id="KW-1185">Reference proteome</keyword>
<evidence type="ECO:0000313" key="4">
    <source>
        <dbReference type="EMBL" id="UOP05068.1"/>
    </source>
</evidence>
<dbReference type="GO" id="GO:0008408">
    <property type="term" value="F:3'-5' exonuclease activity"/>
    <property type="evidence" value="ECO:0007669"/>
    <property type="project" value="TreeGrafter"/>
</dbReference>
<organism evidence="4 5">
    <name type="scientific">Conchiformibius kuhniae</name>
    <dbReference type="NCBI Taxonomy" id="211502"/>
    <lineage>
        <taxon>Bacteria</taxon>
        <taxon>Pseudomonadati</taxon>
        <taxon>Pseudomonadota</taxon>
        <taxon>Betaproteobacteria</taxon>
        <taxon>Neisseriales</taxon>
        <taxon>Neisseriaceae</taxon>
        <taxon>Conchiformibius</taxon>
    </lineage>
</organism>
<evidence type="ECO:0000256" key="1">
    <source>
        <dbReference type="ARBA" id="ARBA00025483"/>
    </source>
</evidence>
<comment type="function">
    <text evidence="1">DNA polymerase III is a complex, multichain enzyme responsible for most of the replicative synthesis in bacteria. The epsilon subunit contain the editing function and is a proofreading 3'-5' exonuclease.</text>
</comment>
<reference evidence="4" key="1">
    <citation type="journal article" date="2022" name="Res Sq">
        <title>Evolution of multicellular longitudinally dividing oral cavity symbionts (Neisseriaceae).</title>
        <authorList>
            <person name="Nyongesa S."/>
            <person name="Weber P."/>
            <person name="Bernet E."/>
            <person name="Pullido F."/>
            <person name="Nieckarz M."/>
            <person name="Delaby M."/>
            <person name="Nieves C."/>
            <person name="Viehboeck T."/>
            <person name="Krause N."/>
            <person name="Rivera-Millot A."/>
            <person name="Nakamura A."/>
            <person name="Vischer N."/>
            <person name="VanNieuwenhze M."/>
            <person name="Brun Y."/>
            <person name="Cava F."/>
            <person name="Bulgheresi S."/>
            <person name="Veyrier F."/>
        </authorList>
    </citation>
    <scope>NUCLEOTIDE SEQUENCE</scope>
    <source>
        <strain evidence="4">17694</strain>
    </source>
</reference>
<dbReference type="FunFam" id="3.30.420.10:FF:000045">
    <property type="entry name" value="3'-5' exonuclease DinG"/>
    <property type="match status" value="1"/>
</dbReference>